<dbReference type="OrthoDB" id="4041945at2759"/>
<reference evidence="1 2" key="1">
    <citation type="submission" date="2017-04" db="EMBL/GenBank/DDBJ databases">
        <authorList>
            <person name="Afonso C.L."/>
            <person name="Miller P.J."/>
            <person name="Scott M.A."/>
            <person name="Spackman E."/>
            <person name="Goraichik I."/>
            <person name="Dimitrov K.M."/>
            <person name="Suarez D.L."/>
            <person name="Swayne D.E."/>
        </authorList>
    </citation>
    <scope>NUCLEOTIDE SEQUENCE [LARGE SCALE GENOMIC DNA]</scope>
</reference>
<dbReference type="Proteomes" id="UP000196158">
    <property type="component" value="Unassembled WGS sequence"/>
</dbReference>
<sequence>MDSEKLQKKDTLSRNETTFLAKLKNDLDFMIRNKIGKVDNDKEEDLGEILGKKSVFYDPDWNEEGVAPPGCKNVRYNEATFKRRRVVTPRLCGLNDIQLP</sequence>
<dbReference type="AlphaFoldDB" id="A0A1X7R1Y6"/>
<accession>A0A1X7R1Y6</accession>
<evidence type="ECO:0000313" key="2">
    <source>
        <dbReference type="Proteomes" id="UP000196158"/>
    </source>
</evidence>
<proteinExistence type="predicted"/>
<gene>
    <name evidence="1" type="ORF">KASA_0O01562G</name>
</gene>
<protein>
    <submittedName>
        <fullName evidence="1">Similar to Saccharomyces cerevisiae YBR194W AIM4 Protein proposed to be associated with the nuclear pore complex</fullName>
    </submittedName>
</protein>
<organism evidence="1 2">
    <name type="scientific">Maudiozyma saulgeensis</name>
    <dbReference type="NCBI Taxonomy" id="1789683"/>
    <lineage>
        <taxon>Eukaryota</taxon>
        <taxon>Fungi</taxon>
        <taxon>Dikarya</taxon>
        <taxon>Ascomycota</taxon>
        <taxon>Saccharomycotina</taxon>
        <taxon>Saccharomycetes</taxon>
        <taxon>Saccharomycetales</taxon>
        <taxon>Saccharomycetaceae</taxon>
        <taxon>Maudiozyma</taxon>
    </lineage>
</organism>
<dbReference type="EMBL" id="FXLY01000004">
    <property type="protein sequence ID" value="SMN19601.1"/>
    <property type="molecule type" value="Genomic_DNA"/>
</dbReference>
<evidence type="ECO:0000313" key="1">
    <source>
        <dbReference type="EMBL" id="SMN19601.1"/>
    </source>
</evidence>
<dbReference type="Pfam" id="PF12622">
    <property type="entry name" value="NpwBP"/>
    <property type="match status" value="1"/>
</dbReference>
<keyword evidence="2" id="KW-1185">Reference proteome</keyword>
<name>A0A1X7R1Y6_9SACH</name>